<organism evidence="2 3">
    <name type="scientific">Flavobacterium suaedae</name>
    <dbReference type="NCBI Taxonomy" id="1767027"/>
    <lineage>
        <taxon>Bacteria</taxon>
        <taxon>Pseudomonadati</taxon>
        <taxon>Bacteroidota</taxon>
        <taxon>Flavobacteriia</taxon>
        <taxon>Flavobacteriales</taxon>
        <taxon>Flavobacteriaceae</taxon>
        <taxon>Flavobacterium</taxon>
    </lineage>
</organism>
<protein>
    <submittedName>
        <fullName evidence="2">Glycosyl transferase family 1</fullName>
    </submittedName>
</protein>
<dbReference type="RefSeq" id="WP_188621081.1">
    <property type="nucleotide sequence ID" value="NZ_BMJE01000004.1"/>
</dbReference>
<dbReference type="PANTHER" id="PTHR46401">
    <property type="entry name" value="GLYCOSYLTRANSFERASE WBBK-RELATED"/>
    <property type="match status" value="1"/>
</dbReference>
<dbReference type="GO" id="GO:0016740">
    <property type="term" value="F:transferase activity"/>
    <property type="evidence" value="ECO:0007669"/>
    <property type="project" value="UniProtKB-KW"/>
</dbReference>
<evidence type="ECO:0000313" key="3">
    <source>
        <dbReference type="Proteomes" id="UP000615760"/>
    </source>
</evidence>
<sequence>MKVAIVTSFPPSKVTLNEYGYHLVKNFVNKEDISELVLLADKTKAEKQLDFDNSDKVKVNECWEFNSYTTIFKIIAAVYKEKPDVVFFNLQFVKFGDKKIPAALGLMLPMLLRFAGVKTVVLLHNIMETVDLEQAGFSKNKFLKKIYGFIGSTLTRCLLKANVLAVTINKYVEILNEKYNAKNVVLVPHGTFESVKQIDFNLPKGPKKVMAFGKFGTYKKVEGMIEAVELLRRNGMKDIEVVIAGTDSPNTPGYLSSVREQYINVEGLTFTGYVEENDVERIFTESAVVVFPYTATTGSSGVLHQAGSYGRAVVMPDIGDLAHLVKDEGYRGEFFAPDSVESMAEAIGNILGDDAYRREIAQANYKAAGALSMDKIAEMYLNHFKALQPETKEEALIGDI</sequence>
<evidence type="ECO:0000256" key="1">
    <source>
        <dbReference type="ARBA" id="ARBA00022679"/>
    </source>
</evidence>
<dbReference type="Pfam" id="PF13692">
    <property type="entry name" value="Glyco_trans_1_4"/>
    <property type="match status" value="1"/>
</dbReference>
<dbReference type="PANTHER" id="PTHR46401:SF2">
    <property type="entry name" value="GLYCOSYLTRANSFERASE WBBK-RELATED"/>
    <property type="match status" value="1"/>
</dbReference>
<dbReference type="Proteomes" id="UP000615760">
    <property type="component" value="Unassembled WGS sequence"/>
</dbReference>
<comment type="caution">
    <text evidence="2">The sequence shown here is derived from an EMBL/GenBank/DDBJ whole genome shotgun (WGS) entry which is preliminary data.</text>
</comment>
<keyword evidence="3" id="KW-1185">Reference proteome</keyword>
<proteinExistence type="predicted"/>
<reference evidence="3" key="1">
    <citation type="journal article" date="2019" name="Int. J. Syst. Evol. Microbiol.">
        <title>The Global Catalogue of Microorganisms (GCM) 10K type strain sequencing project: providing services to taxonomists for standard genome sequencing and annotation.</title>
        <authorList>
            <consortium name="The Broad Institute Genomics Platform"/>
            <consortium name="The Broad Institute Genome Sequencing Center for Infectious Disease"/>
            <person name="Wu L."/>
            <person name="Ma J."/>
        </authorList>
    </citation>
    <scope>NUCLEOTIDE SEQUENCE [LARGE SCALE GENOMIC DNA]</scope>
    <source>
        <strain evidence="3">CGMCC 1.15461</strain>
    </source>
</reference>
<accession>A0ABQ1JVT2</accession>
<dbReference type="Gene3D" id="3.40.50.2000">
    <property type="entry name" value="Glycogen Phosphorylase B"/>
    <property type="match status" value="2"/>
</dbReference>
<dbReference type="SUPFAM" id="SSF53756">
    <property type="entry name" value="UDP-Glycosyltransferase/glycogen phosphorylase"/>
    <property type="match status" value="1"/>
</dbReference>
<evidence type="ECO:0000313" key="2">
    <source>
        <dbReference type="EMBL" id="GGB79369.1"/>
    </source>
</evidence>
<gene>
    <name evidence="2" type="ORF">GCM10007424_19410</name>
</gene>
<dbReference type="EMBL" id="BMJE01000004">
    <property type="protein sequence ID" value="GGB79369.1"/>
    <property type="molecule type" value="Genomic_DNA"/>
</dbReference>
<keyword evidence="1 2" id="KW-0808">Transferase</keyword>
<name>A0ABQ1JVT2_9FLAO</name>